<dbReference type="PROSITE" id="PS50240">
    <property type="entry name" value="TRYPSIN_DOM"/>
    <property type="match status" value="1"/>
</dbReference>
<dbReference type="GO" id="GO:0004252">
    <property type="term" value="F:serine-type endopeptidase activity"/>
    <property type="evidence" value="ECO:0007669"/>
    <property type="project" value="InterPro"/>
</dbReference>
<proteinExistence type="inferred from homology"/>
<dbReference type="OrthoDB" id="6261922at2759"/>
<dbReference type="Pfam" id="PF00089">
    <property type="entry name" value="Trypsin"/>
    <property type="match status" value="1"/>
</dbReference>
<feature type="domain" description="Peptidase S1" evidence="8">
    <location>
        <begin position="1"/>
        <end position="114"/>
    </location>
</feature>
<evidence type="ECO:0000256" key="7">
    <source>
        <dbReference type="ARBA" id="ARBA00024195"/>
    </source>
</evidence>
<dbReference type="SUPFAM" id="SSF50494">
    <property type="entry name" value="Trypsin-like serine proteases"/>
    <property type="match status" value="1"/>
</dbReference>
<gene>
    <name evidence="9" type="primary">PPAF2</name>
    <name evidence="9" type="ORF">EVAR_41572_1</name>
</gene>
<dbReference type="InterPro" id="IPR050127">
    <property type="entry name" value="Serine_Proteases_S1"/>
</dbReference>
<dbReference type="InterPro" id="IPR043504">
    <property type="entry name" value="Peptidase_S1_PA_chymotrypsin"/>
</dbReference>
<evidence type="ECO:0000256" key="3">
    <source>
        <dbReference type="ARBA" id="ARBA00022670"/>
    </source>
</evidence>
<evidence type="ECO:0000313" key="9">
    <source>
        <dbReference type="EMBL" id="GBP68834.1"/>
    </source>
</evidence>
<comment type="similarity">
    <text evidence="7">Belongs to the peptidase S1 family. CLIP subfamily.</text>
</comment>
<dbReference type="InterPro" id="IPR009003">
    <property type="entry name" value="Peptidase_S1_PA"/>
</dbReference>
<keyword evidence="6" id="KW-1015">Disulfide bond</keyword>
<evidence type="ECO:0000256" key="5">
    <source>
        <dbReference type="ARBA" id="ARBA00022825"/>
    </source>
</evidence>
<dbReference type="Proteomes" id="UP000299102">
    <property type="component" value="Unassembled WGS sequence"/>
</dbReference>
<dbReference type="InterPro" id="IPR001254">
    <property type="entry name" value="Trypsin_dom"/>
</dbReference>
<keyword evidence="2" id="KW-0964">Secreted</keyword>
<comment type="subcellular location">
    <subcellularLocation>
        <location evidence="1">Secreted</location>
    </subcellularLocation>
</comment>
<dbReference type="GO" id="GO:0005615">
    <property type="term" value="C:extracellular space"/>
    <property type="evidence" value="ECO:0007669"/>
    <property type="project" value="TreeGrafter"/>
</dbReference>
<sequence length="121" mass="13213">MATSVGYCKKGNYAVILKKVKVNMVSDSACLEMLRKTKLGPQYLLHYNFVCAGGEEGEDSCEGDGGAPLACPTGNNTYVLTGLVSWGIGCGEKNVPGVYTKVSKFRDWVEEKVKNWGYYII</sequence>
<keyword evidence="4" id="KW-0378">Hydrolase</keyword>
<evidence type="ECO:0000256" key="6">
    <source>
        <dbReference type="ARBA" id="ARBA00023157"/>
    </source>
</evidence>
<dbReference type="STRING" id="151549.A0A4C1Y1H7"/>
<accession>A0A4C1Y1H7</accession>
<name>A0A4C1Y1H7_EUMVA</name>
<evidence type="ECO:0000256" key="2">
    <source>
        <dbReference type="ARBA" id="ARBA00022525"/>
    </source>
</evidence>
<evidence type="ECO:0000256" key="4">
    <source>
        <dbReference type="ARBA" id="ARBA00022801"/>
    </source>
</evidence>
<keyword evidence="3" id="KW-0645">Protease</keyword>
<dbReference type="AlphaFoldDB" id="A0A4C1Y1H7"/>
<dbReference type="SMART" id="SM00020">
    <property type="entry name" value="Tryp_SPc"/>
    <property type="match status" value="1"/>
</dbReference>
<comment type="caution">
    <text evidence="9">The sequence shown here is derived from an EMBL/GenBank/DDBJ whole genome shotgun (WGS) entry which is preliminary data.</text>
</comment>
<organism evidence="9 10">
    <name type="scientific">Eumeta variegata</name>
    <name type="common">Bagworm moth</name>
    <name type="synonym">Eumeta japonica</name>
    <dbReference type="NCBI Taxonomy" id="151549"/>
    <lineage>
        <taxon>Eukaryota</taxon>
        <taxon>Metazoa</taxon>
        <taxon>Ecdysozoa</taxon>
        <taxon>Arthropoda</taxon>
        <taxon>Hexapoda</taxon>
        <taxon>Insecta</taxon>
        <taxon>Pterygota</taxon>
        <taxon>Neoptera</taxon>
        <taxon>Endopterygota</taxon>
        <taxon>Lepidoptera</taxon>
        <taxon>Glossata</taxon>
        <taxon>Ditrysia</taxon>
        <taxon>Tineoidea</taxon>
        <taxon>Psychidae</taxon>
        <taxon>Oiketicinae</taxon>
        <taxon>Eumeta</taxon>
    </lineage>
</organism>
<dbReference type="PANTHER" id="PTHR24264">
    <property type="entry name" value="TRYPSIN-RELATED"/>
    <property type="match status" value="1"/>
</dbReference>
<dbReference type="GO" id="GO:0006508">
    <property type="term" value="P:proteolysis"/>
    <property type="evidence" value="ECO:0007669"/>
    <property type="project" value="UniProtKB-KW"/>
</dbReference>
<dbReference type="EMBL" id="BGZK01001025">
    <property type="protein sequence ID" value="GBP68834.1"/>
    <property type="molecule type" value="Genomic_DNA"/>
</dbReference>
<evidence type="ECO:0000313" key="10">
    <source>
        <dbReference type="Proteomes" id="UP000299102"/>
    </source>
</evidence>
<dbReference type="Gene3D" id="2.40.10.10">
    <property type="entry name" value="Trypsin-like serine proteases"/>
    <property type="match status" value="1"/>
</dbReference>
<keyword evidence="5" id="KW-0720">Serine protease</keyword>
<dbReference type="FunFam" id="2.40.10.10:FF:000002">
    <property type="entry name" value="Transmembrane protease serine"/>
    <property type="match status" value="1"/>
</dbReference>
<protein>
    <submittedName>
        <fullName evidence="9">Phenoloxidase-activating factor 2</fullName>
    </submittedName>
</protein>
<evidence type="ECO:0000256" key="1">
    <source>
        <dbReference type="ARBA" id="ARBA00004613"/>
    </source>
</evidence>
<evidence type="ECO:0000259" key="8">
    <source>
        <dbReference type="PROSITE" id="PS50240"/>
    </source>
</evidence>
<dbReference type="PANTHER" id="PTHR24264:SF65">
    <property type="entry name" value="SRCR DOMAIN-CONTAINING PROTEIN"/>
    <property type="match status" value="1"/>
</dbReference>
<keyword evidence="10" id="KW-1185">Reference proteome</keyword>
<reference evidence="9 10" key="1">
    <citation type="journal article" date="2019" name="Commun. Biol.">
        <title>The bagworm genome reveals a unique fibroin gene that provides high tensile strength.</title>
        <authorList>
            <person name="Kono N."/>
            <person name="Nakamura H."/>
            <person name="Ohtoshi R."/>
            <person name="Tomita M."/>
            <person name="Numata K."/>
            <person name="Arakawa K."/>
        </authorList>
    </citation>
    <scope>NUCLEOTIDE SEQUENCE [LARGE SCALE GENOMIC DNA]</scope>
</reference>